<evidence type="ECO:0000256" key="1">
    <source>
        <dbReference type="ARBA" id="ARBA00004141"/>
    </source>
</evidence>
<evidence type="ECO:0000256" key="5">
    <source>
        <dbReference type="ARBA" id="ARBA00023136"/>
    </source>
</evidence>
<sequence length="73" mass="7631">PVVVMSLFWRKFNTAGVISGLLVGTIASIALVMVSPNMTYPKVIAAGAQKVITAMEAKQAALPPGATLDEKDM</sequence>
<dbReference type="InterPro" id="IPR038377">
    <property type="entry name" value="Na/Glc_symporter_sf"/>
</dbReference>
<feature type="non-terminal residue" evidence="7">
    <location>
        <position position="73"/>
    </location>
</feature>
<gene>
    <name evidence="7" type="ORF">KI810_17235</name>
</gene>
<evidence type="ECO:0000256" key="4">
    <source>
        <dbReference type="ARBA" id="ARBA00022989"/>
    </source>
</evidence>
<comment type="similarity">
    <text evidence="2">Belongs to the sodium:solute symporter (SSF) (TC 2.A.21) family.</text>
</comment>
<accession>A0ABS5SHF5</accession>
<evidence type="ECO:0000313" key="8">
    <source>
        <dbReference type="Proteomes" id="UP000756860"/>
    </source>
</evidence>
<organism evidence="7 8">
    <name type="scientific">Geomobilimonas luticola</name>
    <dbReference type="NCBI Taxonomy" id="1114878"/>
    <lineage>
        <taxon>Bacteria</taxon>
        <taxon>Pseudomonadati</taxon>
        <taxon>Thermodesulfobacteriota</taxon>
        <taxon>Desulfuromonadia</taxon>
        <taxon>Geobacterales</taxon>
        <taxon>Geobacteraceae</taxon>
        <taxon>Geomobilimonas</taxon>
    </lineage>
</organism>
<keyword evidence="3 6" id="KW-0812">Transmembrane</keyword>
<dbReference type="PROSITE" id="PS50283">
    <property type="entry name" value="NA_SOLUT_SYMP_3"/>
    <property type="match status" value="1"/>
</dbReference>
<comment type="caution">
    <text evidence="7">The sequence shown here is derived from an EMBL/GenBank/DDBJ whole genome shotgun (WGS) entry which is preliminary data.</text>
</comment>
<name>A0ABS5SHF5_9BACT</name>
<keyword evidence="8" id="KW-1185">Reference proteome</keyword>
<feature type="non-terminal residue" evidence="7">
    <location>
        <position position="1"/>
    </location>
</feature>
<dbReference type="EMBL" id="JAHCVK010000037">
    <property type="protein sequence ID" value="MBT0654795.1"/>
    <property type="molecule type" value="Genomic_DNA"/>
</dbReference>
<protein>
    <submittedName>
        <fullName evidence="7">Cation acetate symporter</fullName>
    </submittedName>
</protein>
<keyword evidence="5 6" id="KW-0472">Membrane</keyword>
<keyword evidence="4 6" id="KW-1133">Transmembrane helix</keyword>
<dbReference type="InterPro" id="IPR001734">
    <property type="entry name" value="Na/solute_symporter"/>
</dbReference>
<reference evidence="7 8" key="1">
    <citation type="submission" date="2021-05" db="EMBL/GenBank/DDBJ databases">
        <title>The draft genome of Geobacter luticola JCM 17780.</title>
        <authorList>
            <person name="Xu Z."/>
            <person name="Masuda Y."/>
            <person name="Itoh H."/>
            <person name="Senoo K."/>
        </authorList>
    </citation>
    <scope>NUCLEOTIDE SEQUENCE [LARGE SCALE GENOMIC DNA]</scope>
    <source>
        <strain evidence="7 8">JCM 17780</strain>
    </source>
</reference>
<comment type="subcellular location">
    <subcellularLocation>
        <location evidence="1">Membrane</location>
        <topology evidence="1">Multi-pass membrane protein</topology>
    </subcellularLocation>
</comment>
<evidence type="ECO:0000256" key="6">
    <source>
        <dbReference type="SAM" id="Phobius"/>
    </source>
</evidence>
<dbReference type="Gene3D" id="1.20.1730.10">
    <property type="entry name" value="Sodium/glucose cotransporter"/>
    <property type="match status" value="1"/>
</dbReference>
<proteinExistence type="inferred from homology"/>
<evidence type="ECO:0000313" key="7">
    <source>
        <dbReference type="EMBL" id="MBT0654795.1"/>
    </source>
</evidence>
<dbReference type="Proteomes" id="UP000756860">
    <property type="component" value="Unassembled WGS sequence"/>
</dbReference>
<evidence type="ECO:0000256" key="2">
    <source>
        <dbReference type="ARBA" id="ARBA00006434"/>
    </source>
</evidence>
<evidence type="ECO:0000256" key="3">
    <source>
        <dbReference type="ARBA" id="ARBA00022692"/>
    </source>
</evidence>
<feature type="transmembrane region" description="Helical" evidence="6">
    <location>
        <begin position="12"/>
        <end position="34"/>
    </location>
</feature>